<proteinExistence type="predicted"/>
<protein>
    <recommendedName>
        <fullName evidence="5">DUF3999 domain-containing protein</fullName>
    </recommendedName>
</protein>
<keyword evidence="1" id="KW-1133">Transmembrane helix</keyword>
<evidence type="ECO:0000313" key="3">
    <source>
        <dbReference type="EMBL" id="ORE89365.1"/>
    </source>
</evidence>
<dbReference type="Pfam" id="PF13163">
    <property type="entry name" value="DUF3999"/>
    <property type="match status" value="1"/>
</dbReference>
<evidence type="ECO:0000313" key="4">
    <source>
        <dbReference type="Proteomes" id="UP000192342"/>
    </source>
</evidence>
<dbReference type="InterPro" id="IPR025060">
    <property type="entry name" value="DUF3999"/>
</dbReference>
<feature type="chain" id="PRO_5012395169" description="DUF3999 domain-containing protein" evidence="2">
    <location>
        <begin position="27"/>
        <end position="386"/>
    </location>
</feature>
<dbReference type="STRING" id="1317117.ATO7_05780"/>
<keyword evidence="2" id="KW-0732">Signal</keyword>
<gene>
    <name evidence="3" type="ORF">ATO7_05780</name>
</gene>
<sequence length="386" mass="42776">MVHRRRPTKPRLILLTLGIVSPCLWANQLEVHSTHSALRFEVPDLLYQAGATADFAGLQIVDGAGQNLAYAVCAEREQRRAQAAVPVMGLPDLARPQLDADNALSYSHPAGAGSTQSVVEWVLDLRQLEGATGTLMGLPPIAELRISPNLQQWSAALEFQQNGETLSFEPRPLSFVRVRPQSAPAGNQPPPTVIAVEEQQRQARAIHWFEPPRNAQDHYLNPRRLPIFAARLKTERDIASADWTLQSRQGEWDAWKPRGRVSAGSQSPLLRFSAVTDPQWRVGPHDTDALELGHARYELRIPDIAHSGPLRMLLHKRGGFGPSLSCRSTENLPIQAPERIEVVDEDSATAQTTQPNNLRNGFLLLVMVVIGAGLIARRFLLRRQGR</sequence>
<dbReference type="RefSeq" id="WP_083560405.1">
    <property type="nucleotide sequence ID" value="NZ_AQQV01000001.1"/>
</dbReference>
<accession>A0A1Y1SI69</accession>
<dbReference type="EMBL" id="AQQV01000001">
    <property type="protein sequence ID" value="ORE89365.1"/>
    <property type="molecule type" value="Genomic_DNA"/>
</dbReference>
<reference evidence="3 4" key="1">
    <citation type="submission" date="2013-04" db="EMBL/GenBank/DDBJ databases">
        <title>Oceanococcus atlanticus 22II-S10r2 Genome Sequencing.</title>
        <authorList>
            <person name="Lai Q."/>
            <person name="Li G."/>
            <person name="Shao Z."/>
        </authorList>
    </citation>
    <scope>NUCLEOTIDE SEQUENCE [LARGE SCALE GENOMIC DNA]</scope>
    <source>
        <strain evidence="3 4">22II-S10r2</strain>
    </source>
</reference>
<evidence type="ECO:0000256" key="1">
    <source>
        <dbReference type="SAM" id="Phobius"/>
    </source>
</evidence>
<keyword evidence="1" id="KW-0472">Membrane</keyword>
<evidence type="ECO:0008006" key="5">
    <source>
        <dbReference type="Google" id="ProtNLM"/>
    </source>
</evidence>
<feature type="signal peptide" evidence="2">
    <location>
        <begin position="1"/>
        <end position="26"/>
    </location>
</feature>
<keyword evidence="4" id="KW-1185">Reference proteome</keyword>
<dbReference type="AlphaFoldDB" id="A0A1Y1SI69"/>
<organism evidence="3 4">
    <name type="scientific">Oceanococcus atlanticus</name>
    <dbReference type="NCBI Taxonomy" id="1317117"/>
    <lineage>
        <taxon>Bacteria</taxon>
        <taxon>Pseudomonadati</taxon>
        <taxon>Pseudomonadota</taxon>
        <taxon>Gammaproteobacteria</taxon>
        <taxon>Chromatiales</taxon>
        <taxon>Oceanococcaceae</taxon>
        <taxon>Oceanococcus</taxon>
    </lineage>
</organism>
<feature type="transmembrane region" description="Helical" evidence="1">
    <location>
        <begin position="361"/>
        <end position="380"/>
    </location>
</feature>
<dbReference type="Proteomes" id="UP000192342">
    <property type="component" value="Unassembled WGS sequence"/>
</dbReference>
<comment type="caution">
    <text evidence="3">The sequence shown here is derived from an EMBL/GenBank/DDBJ whole genome shotgun (WGS) entry which is preliminary data.</text>
</comment>
<evidence type="ECO:0000256" key="2">
    <source>
        <dbReference type="SAM" id="SignalP"/>
    </source>
</evidence>
<name>A0A1Y1SI69_9GAMM</name>
<keyword evidence="1" id="KW-0812">Transmembrane</keyword>